<reference evidence="1" key="1">
    <citation type="journal article" date="2019" name="Sci. Rep.">
        <title>Draft genome of Tanacetum cinerariifolium, the natural source of mosquito coil.</title>
        <authorList>
            <person name="Yamashiro T."/>
            <person name="Shiraishi A."/>
            <person name="Satake H."/>
            <person name="Nakayama K."/>
        </authorList>
    </citation>
    <scope>NUCLEOTIDE SEQUENCE</scope>
</reference>
<dbReference type="AlphaFoldDB" id="A0A699JXL4"/>
<name>A0A699JXL4_TANCI</name>
<comment type="caution">
    <text evidence="1">The sequence shown here is derived from an EMBL/GenBank/DDBJ whole genome shotgun (WGS) entry which is preliminary data.</text>
</comment>
<dbReference type="EMBL" id="BKCJ010459527">
    <property type="protein sequence ID" value="GFA63662.1"/>
    <property type="molecule type" value="Genomic_DNA"/>
</dbReference>
<proteinExistence type="predicted"/>
<evidence type="ECO:0000313" key="1">
    <source>
        <dbReference type="EMBL" id="GFA63662.1"/>
    </source>
</evidence>
<organism evidence="1">
    <name type="scientific">Tanacetum cinerariifolium</name>
    <name type="common">Dalmatian daisy</name>
    <name type="synonym">Chrysanthemum cinerariifolium</name>
    <dbReference type="NCBI Taxonomy" id="118510"/>
    <lineage>
        <taxon>Eukaryota</taxon>
        <taxon>Viridiplantae</taxon>
        <taxon>Streptophyta</taxon>
        <taxon>Embryophyta</taxon>
        <taxon>Tracheophyta</taxon>
        <taxon>Spermatophyta</taxon>
        <taxon>Magnoliopsida</taxon>
        <taxon>eudicotyledons</taxon>
        <taxon>Gunneridae</taxon>
        <taxon>Pentapetalae</taxon>
        <taxon>asterids</taxon>
        <taxon>campanulids</taxon>
        <taxon>Asterales</taxon>
        <taxon>Asteraceae</taxon>
        <taxon>Asteroideae</taxon>
        <taxon>Anthemideae</taxon>
        <taxon>Anthemidinae</taxon>
        <taxon>Tanacetum</taxon>
    </lineage>
</organism>
<gene>
    <name evidence="1" type="ORF">Tci_635634</name>
</gene>
<accession>A0A699JXL4</accession>
<protein>
    <submittedName>
        <fullName evidence="1">Uncharacterized protein</fullName>
    </submittedName>
</protein>
<sequence>MIQPELEDLPRDIQLVSVEVHMYDIKRSKNKNKEKVATEMELVLEQTQQGTSHEVSVSTEGVEELKRKFKIKGEKKEALLTPRQKLSQYICCQNHNDDC</sequence>